<feature type="domain" description="PRC-barrel" evidence="3">
    <location>
        <begin position="113"/>
        <end position="173"/>
    </location>
</feature>
<evidence type="ECO:0000256" key="2">
    <source>
        <dbReference type="SAM" id="SignalP"/>
    </source>
</evidence>
<feature type="region of interest" description="Disordered" evidence="1">
    <location>
        <begin position="242"/>
        <end position="301"/>
    </location>
</feature>
<dbReference type="PANTHER" id="PTHR36505">
    <property type="entry name" value="BLR1072 PROTEIN"/>
    <property type="match status" value="1"/>
</dbReference>
<dbReference type="SUPFAM" id="SSF50346">
    <property type="entry name" value="PRC-barrel domain"/>
    <property type="match status" value="1"/>
</dbReference>
<dbReference type="Pfam" id="PF05239">
    <property type="entry name" value="PRC"/>
    <property type="match status" value="1"/>
</dbReference>
<feature type="region of interest" description="Disordered" evidence="1">
    <location>
        <begin position="45"/>
        <end position="94"/>
    </location>
</feature>
<keyword evidence="2" id="KW-0732">Signal</keyword>
<sequence>MLSKHLATACALGALIVAAPALAQTATDGAAGAGQAGTSQQMMNTLPAAPEGTGSEATRGAGSGMQTGSQPIQAESVPVEVVPSDQQMQTAQGGSMDVELQGGFIARQGENHLLGSELMDAEVRTVADESLGSVEDVLISAQGRVLGVVVGVGGFLGIGEKRVAIPTESIEVRFDDAMEMQAEAGAGLPAADSAEMETDMAAADAREGDTLSVQPGSNLAATGGVDIEMIVVDFTREQLEAAPDFTRLGEEPEATAEGTVPATEPVEATGATGTTEMETESETTIVPPAGDMPATEGQPRQ</sequence>
<evidence type="ECO:0000313" key="4">
    <source>
        <dbReference type="EMBL" id="GGK37072.1"/>
    </source>
</evidence>
<dbReference type="InterPro" id="IPR027275">
    <property type="entry name" value="PRC-brl_dom"/>
</dbReference>
<dbReference type="RefSeq" id="WP_244645358.1">
    <property type="nucleotide sequence ID" value="NZ_BMMF01000007.1"/>
</dbReference>
<keyword evidence="5" id="KW-1185">Reference proteome</keyword>
<evidence type="ECO:0000313" key="5">
    <source>
        <dbReference type="Proteomes" id="UP000600449"/>
    </source>
</evidence>
<dbReference type="Gene3D" id="2.30.30.240">
    <property type="entry name" value="PRC-barrel domain"/>
    <property type="match status" value="1"/>
</dbReference>
<dbReference type="InterPro" id="IPR011033">
    <property type="entry name" value="PRC_barrel-like_sf"/>
</dbReference>
<proteinExistence type="predicted"/>
<feature type="chain" id="PRO_5037389441" description="PRC-barrel domain-containing protein" evidence="2">
    <location>
        <begin position="24"/>
        <end position="301"/>
    </location>
</feature>
<dbReference type="Proteomes" id="UP000600449">
    <property type="component" value="Unassembled WGS sequence"/>
</dbReference>
<feature type="signal peptide" evidence="2">
    <location>
        <begin position="1"/>
        <end position="23"/>
    </location>
</feature>
<dbReference type="AlphaFoldDB" id="A0A917Q9Y1"/>
<feature type="compositionally biased region" description="Low complexity" evidence="1">
    <location>
        <begin position="262"/>
        <end position="276"/>
    </location>
</feature>
<name>A0A917Q9Y1_9HYPH</name>
<reference evidence="4 5" key="1">
    <citation type="journal article" date="2014" name="Int. J. Syst. Evol. Microbiol.">
        <title>Complete genome sequence of Corynebacterium casei LMG S-19264T (=DSM 44701T), isolated from a smear-ripened cheese.</title>
        <authorList>
            <consortium name="US DOE Joint Genome Institute (JGI-PGF)"/>
            <person name="Walter F."/>
            <person name="Albersmeier A."/>
            <person name="Kalinowski J."/>
            <person name="Ruckert C."/>
        </authorList>
    </citation>
    <scope>NUCLEOTIDE SEQUENCE [LARGE SCALE GENOMIC DNA]</scope>
    <source>
        <strain evidence="4 5">CGMCC 1.9161</strain>
    </source>
</reference>
<evidence type="ECO:0000259" key="3">
    <source>
        <dbReference type="Pfam" id="PF05239"/>
    </source>
</evidence>
<feature type="compositionally biased region" description="Polar residues" evidence="1">
    <location>
        <begin position="84"/>
        <end position="93"/>
    </location>
</feature>
<comment type="caution">
    <text evidence="4">The sequence shown here is derived from an EMBL/GenBank/DDBJ whole genome shotgun (WGS) entry which is preliminary data.</text>
</comment>
<protein>
    <recommendedName>
        <fullName evidence="3">PRC-barrel domain-containing protein</fullName>
    </recommendedName>
</protein>
<evidence type="ECO:0000256" key="1">
    <source>
        <dbReference type="SAM" id="MobiDB-lite"/>
    </source>
</evidence>
<dbReference type="EMBL" id="BMMF01000007">
    <property type="protein sequence ID" value="GGK37072.1"/>
    <property type="molecule type" value="Genomic_DNA"/>
</dbReference>
<dbReference type="PANTHER" id="PTHR36505:SF1">
    <property type="entry name" value="BLR1072 PROTEIN"/>
    <property type="match status" value="1"/>
</dbReference>
<feature type="compositionally biased region" description="Polar residues" evidence="1">
    <location>
        <begin position="64"/>
        <end position="73"/>
    </location>
</feature>
<accession>A0A917Q9Y1</accession>
<gene>
    <name evidence="4" type="ORF">GCM10011322_25100</name>
</gene>
<organism evidence="4 5">
    <name type="scientific">Salinarimonas ramus</name>
    <dbReference type="NCBI Taxonomy" id="690164"/>
    <lineage>
        <taxon>Bacteria</taxon>
        <taxon>Pseudomonadati</taxon>
        <taxon>Pseudomonadota</taxon>
        <taxon>Alphaproteobacteria</taxon>
        <taxon>Hyphomicrobiales</taxon>
        <taxon>Salinarimonadaceae</taxon>
        <taxon>Salinarimonas</taxon>
    </lineage>
</organism>